<dbReference type="Proteomes" id="UP001175228">
    <property type="component" value="Unassembled WGS sequence"/>
</dbReference>
<organism evidence="2 3">
    <name type="scientific">Armillaria luteobubalina</name>
    <dbReference type="NCBI Taxonomy" id="153913"/>
    <lineage>
        <taxon>Eukaryota</taxon>
        <taxon>Fungi</taxon>
        <taxon>Dikarya</taxon>
        <taxon>Basidiomycota</taxon>
        <taxon>Agaricomycotina</taxon>
        <taxon>Agaricomycetes</taxon>
        <taxon>Agaricomycetidae</taxon>
        <taxon>Agaricales</taxon>
        <taxon>Marasmiineae</taxon>
        <taxon>Physalacriaceae</taxon>
        <taxon>Armillaria</taxon>
    </lineage>
</organism>
<evidence type="ECO:0000313" key="2">
    <source>
        <dbReference type="EMBL" id="KAK0501651.1"/>
    </source>
</evidence>
<protein>
    <submittedName>
        <fullName evidence="2">Uncharacterized protein</fullName>
    </submittedName>
</protein>
<evidence type="ECO:0000256" key="1">
    <source>
        <dbReference type="SAM" id="MobiDB-lite"/>
    </source>
</evidence>
<dbReference type="AlphaFoldDB" id="A0AA39QGX3"/>
<name>A0AA39QGX3_9AGAR</name>
<feature type="region of interest" description="Disordered" evidence="1">
    <location>
        <begin position="1"/>
        <end position="29"/>
    </location>
</feature>
<reference evidence="2" key="1">
    <citation type="submission" date="2023-06" db="EMBL/GenBank/DDBJ databases">
        <authorList>
            <consortium name="Lawrence Berkeley National Laboratory"/>
            <person name="Ahrendt S."/>
            <person name="Sahu N."/>
            <person name="Indic B."/>
            <person name="Wong-Bajracharya J."/>
            <person name="Merenyi Z."/>
            <person name="Ke H.-M."/>
            <person name="Monk M."/>
            <person name="Kocsube S."/>
            <person name="Drula E."/>
            <person name="Lipzen A."/>
            <person name="Balint B."/>
            <person name="Henrissat B."/>
            <person name="Andreopoulos B."/>
            <person name="Martin F.M."/>
            <person name="Harder C.B."/>
            <person name="Rigling D."/>
            <person name="Ford K.L."/>
            <person name="Foster G.D."/>
            <person name="Pangilinan J."/>
            <person name="Papanicolaou A."/>
            <person name="Barry K."/>
            <person name="LaButti K."/>
            <person name="Viragh M."/>
            <person name="Koriabine M."/>
            <person name="Yan M."/>
            <person name="Riley R."/>
            <person name="Champramary S."/>
            <person name="Plett K.L."/>
            <person name="Tsai I.J."/>
            <person name="Slot J."/>
            <person name="Sipos G."/>
            <person name="Plett J."/>
            <person name="Nagy L.G."/>
            <person name="Grigoriev I.V."/>
        </authorList>
    </citation>
    <scope>NUCLEOTIDE SEQUENCE</scope>
    <source>
        <strain evidence="2">HWK02</strain>
    </source>
</reference>
<gene>
    <name evidence="2" type="ORF">EDD18DRAFT_1431542</name>
</gene>
<keyword evidence="3" id="KW-1185">Reference proteome</keyword>
<comment type="caution">
    <text evidence="2">The sequence shown here is derived from an EMBL/GenBank/DDBJ whole genome shotgun (WGS) entry which is preliminary data.</text>
</comment>
<feature type="compositionally biased region" description="Basic residues" evidence="1">
    <location>
        <begin position="1"/>
        <end position="12"/>
    </location>
</feature>
<accession>A0AA39QGX3</accession>
<feature type="compositionally biased region" description="Polar residues" evidence="1">
    <location>
        <begin position="15"/>
        <end position="29"/>
    </location>
</feature>
<sequence length="239" mass="27294">MWGSSKKTRKRNEKSSGPTNRYDQPSPTATGVKQCGLVRSVSDVFVTVAGLSYSTSNHDSSALCHSETKEITKKMEVAKELRHYEDLMFDRYNGALAPEKRRNALQSSICDRVLTYTLQWIDCRAGKTMERVNYAKGNWLERIWVGRRLMLRLFMPKRKTISGRIKYISRNLWSRTVPTEKLPVGKGNGGLEVLVEQRFRPRADVWLRGDLGSVDSPLATGSPWVLFSELELQKIIRVI</sequence>
<evidence type="ECO:0000313" key="3">
    <source>
        <dbReference type="Proteomes" id="UP001175228"/>
    </source>
</evidence>
<dbReference type="EMBL" id="JAUEPU010000006">
    <property type="protein sequence ID" value="KAK0501651.1"/>
    <property type="molecule type" value="Genomic_DNA"/>
</dbReference>
<proteinExistence type="predicted"/>